<reference evidence="3" key="4">
    <citation type="submission" date="2020-10" db="EMBL/GenBank/DDBJ databases">
        <authorList>
            <person name="Bassil N.M."/>
            <person name="Lloyd J.R."/>
        </authorList>
    </citation>
    <scope>NUCLEOTIDE SEQUENCE</scope>
    <source>
        <strain evidence="3">NB2006</strain>
    </source>
</reference>
<dbReference type="AlphaFoldDB" id="A0A1S2M6G7"/>
<organism evidence="1 4">
    <name type="scientific">Anaerobacillus isosaccharinicus</name>
    <dbReference type="NCBI Taxonomy" id="1532552"/>
    <lineage>
        <taxon>Bacteria</taxon>
        <taxon>Bacillati</taxon>
        <taxon>Bacillota</taxon>
        <taxon>Bacilli</taxon>
        <taxon>Bacillales</taxon>
        <taxon>Bacillaceae</taxon>
        <taxon>Anaerobacillus</taxon>
    </lineage>
</organism>
<reference evidence="3 4" key="2">
    <citation type="journal article" date="2017" name="Genome Announc.">
        <title>Draft Genome Sequences of Four Alkaliphilic Bacteria Belonging to the Anaerobacillus Genus.</title>
        <authorList>
            <person name="Bassil N.M."/>
            <person name="Lloyd J.R."/>
        </authorList>
    </citation>
    <scope>NUCLEOTIDE SEQUENCE [LARGE SCALE GENOMIC DNA]</scope>
    <source>
        <strain evidence="3 4">NB2006</strain>
    </source>
</reference>
<sequence>MKKNKSLLIIIFIIFMLAIINSYSNPQIYIGFFQVNEKEINNNEYRIVLSAEPVGDFNLIFRENHSFLYRETERKSKEVHIGEIWDELVVGKNYYVRFENYYYPWRIIQKTKLTSLDNF</sequence>
<dbReference type="KEGG" id="aia:AWH56_018120"/>
<evidence type="ECO:0000313" key="1">
    <source>
        <dbReference type="EMBL" id="OIJ20110.1"/>
    </source>
</evidence>
<dbReference type="RefSeq" id="WP_071316053.1">
    <property type="nucleotide sequence ID" value="NZ_CP063356.2"/>
</dbReference>
<evidence type="ECO:0000313" key="3">
    <source>
        <dbReference type="EMBL" id="QOY34626.1"/>
    </source>
</evidence>
<evidence type="ECO:0000313" key="4">
    <source>
        <dbReference type="Proteomes" id="UP000180175"/>
    </source>
</evidence>
<gene>
    <name evidence="3" type="ORF">AWH56_018120</name>
    <name evidence="2" type="ORF">AWH56_04860</name>
    <name evidence="1" type="ORF">AWH56_08695</name>
</gene>
<dbReference type="Proteomes" id="UP000180175">
    <property type="component" value="Chromosome"/>
</dbReference>
<accession>A0A1S2M6G7</accession>
<evidence type="ECO:0000313" key="2">
    <source>
        <dbReference type="EMBL" id="OIJ22714.1"/>
    </source>
</evidence>
<protein>
    <submittedName>
        <fullName evidence="1">Uncharacterized protein</fullName>
    </submittedName>
</protein>
<keyword evidence="4" id="KW-1185">Reference proteome</keyword>
<dbReference type="EMBL" id="LQXD01000033">
    <property type="protein sequence ID" value="OIJ22714.1"/>
    <property type="molecule type" value="Genomic_DNA"/>
</dbReference>
<dbReference type="EMBL" id="LQXD01000074">
    <property type="protein sequence ID" value="OIJ20110.1"/>
    <property type="molecule type" value="Genomic_DNA"/>
</dbReference>
<proteinExistence type="predicted"/>
<name>A0A1S2M6G7_9BACI</name>
<reference evidence="3 4" key="3">
    <citation type="journal article" date="2019" name="Int. J. Syst. Evol. Microbiol.">
        <title>Anaerobacillus isosaccharinicus sp. nov., an alkaliphilic bacterium which degrades isosaccharinic acid.</title>
        <authorList>
            <person name="Bassil N.M."/>
            <person name="Lloyd J.R."/>
        </authorList>
    </citation>
    <scope>NUCLEOTIDE SEQUENCE [LARGE SCALE GENOMIC DNA]</scope>
    <source>
        <strain evidence="3 4">NB2006</strain>
    </source>
</reference>
<reference evidence="1 4" key="1">
    <citation type="submission" date="2016-10" db="EMBL/GenBank/DDBJ databases">
        <title>Draft genome sequences of four alkaliphilic bacteria belonging to the Anaerobacillus genus.</title>
        <authorList>
            <person name="Bassil N.M."/>
            <person name="Lloyd J.R."/>
        </authorList>
    </citation>
    <scope>NUCLEOTIDE SEQUENCE [LARGE SCALE GENOMIC DNA]</scope>
    <source>
        <strain evidence="1 4">NB2006</strain>
    </source>
</reference>
<dbReference type="EMBL" id="CP063356">
    <property type="protein sequence ID" value="QOY34626.1"/>
    <property type="molecule type" value="Genomic_DNA"/>
</dbReference>